<evidence type="ECO:0000256" key="2">
    <source>
        <dbReference type="SAM" id="Phobius"/>
    </source>
</evidence>
<keyword evidence="2" id="KW-1133">Transmembrane helix</keyword>
<reference evidence="3" key="1">
    <citation type="submission" date="2020-01" db="EMBL/GenBank/DDBJ databases">
        <authorList>
            <person name="Meier V. D."/>
            <person name="Meier V D."/>
        </authorList>
    </citation>
    <scope>NUCLEOTIDE SEQUENCE</scope>
    <source>
        <strain evidence="3">HLG_WM_MAG_10</strain>
    </source>
</reference>
<protein>
    <recommendedName>
        <fullName evidence="4">Phage shock protein B</fullName>
    </recommendedName>
</protein>
<name>A0A6S6UE95_9BACT</name>
<dbReference type="EMBL" id="CACVAQ010000546">
    <property type="protein sequence ID" value="CAA6830299.1"/>
    <property type="molecule type" value="Genomic_DNA"/>
</dbReference>
<keyword evidence="1" id="KW-0175">Coiled coil</keyword>
<sequence length="97" mass="11116">MQHLAGIIAILAVFSIPLVAIVGSFYLKLQKLKISQNGDGDTVKDLRQQVGHLMAENDEVKDRLKNLEHILSDESRRINIDYEKEQIKVDQQNKFEL</sequence>
<dbReference type="AlphaFoldDB" id="A0A6S6UE95"/>
<evidence type="ECO:0000256" key="1">
    <source>
        <dbReference type="SAM" id="Coils"/>
    </source>
</evidence>
<keyword evidence="2" id="KW-0472">Membrane</keyword>
<keyword evidence="2" id="KW-0812">Transmembrane</keyword>
<proteinExistence type="predicted"/>
<evidence type="ECO:0008006" key="4">
    <source>
        <dbReference type="Google" id="ProtNLM"/>
    </source>
</evidence>
<accession>A0A6S6UE95</accession>
<organism evidence="3">
    <name type="scientific">uncultured Aureispira sp</name>
    <dbReference type="NCBI Taxonomy" id="1331704"/>
    <lineage>
        <taxon>Bacteria</taxon>
        <taxon>Pseudomonadati</taxon>
        <taxon>Bacteroidota</taxon>
        <taxon>Saprospiria</taxon>
        <taxon>Saprospirales</taxon>
        <taxon>Saprospiraceae</taxon>
        <taxon>Aureispira</taxon>
        <taxon>environmental samples</taxon>
    </lineage>
</organism>
<feature type="coiled-coil region" evidence="1">
    <location>
        <begin position="43"/>
        <end position="77"/>
    </location>
</feature>
<gene>
    <name evidence="3" type="ORF">HELGO_WM27155</name>
</gene>
<evidence type="ECO:0000313" key="3">
    <source>
        <dbReference type="EMBL" id="CAA6830299.1"/>
    </source>
</evidence>
<feature type="transmembrane region" description="Helical" evidence="2">
    <location>
        <begin position="6"/>
        <end position="27"/>
    </location>
</feature>